<dbReference type="Gene3D" id="1.25.40.10">
    <property type="entry name" value="Tetratricopeptide repeat domain"/>
    <property type="match status" value="3"/>
</dbReference>
<keyword evidence="3" id="KW-1185">Reference proteome</keyword>
<proteinExistence type="predicted"/>
<organism evidence="2 3">
    <name type="scientific">Motilibacter peucedani</name>
    <dbReference type="NCBI Taxonomy" id="598650"/>
    <lineage>
        <taxon>Bacteria</taxon>
        <taxon>Bacillati</taxon>
        <taxon>Actinomycetota</taxon>
        <taxon>Actinomycetes</taxon>
        <taxon>Motilibacterales</taxon>
        <taxon>Motilibacteraceae</taxon>
        <taxon>Motilibacter</taxon>
    </lineage>
</organism>
<gene>
    <name evidence="2" type="ORF">CLV35_2435</name>
</gene>
<dbReference type="Pfam" id="PF13432">
    <property type="entry name" value="TPR_16"/>
    <property type="match status" value="1"/>
</dbReference>
<keyword evidence="1" id="KW-0802">TPR repeat</keyword>
<dbReference type="InterPro" id="IPR011990">
    <property type="entry name" value="TPR-like_helical_dom_sf"/>
</dbReference>
<dbReference type="PROSITE" id="PS50005">
    <property type="entry name" value="TPR"/>
    <property type="match status" value="1"/>
</dbReference>
<feature type="repeat" description="TPR" evidence="1">
    <location>
        <begin position="384"/>
        <end position="417"/>
    </location>
</feature>
<dbReference type="Pfam" id="PF13429">
    <property type="entry name" value="TPR_15"/>
    <property type="match status" value="1"/>
</dbReference>
<accession>A0A420XP07</accession>
<protein>
    <submittedName>
        <fullName evidence="2">Tetratricopeptide repeat protein</fullName>
    </submittedName>
</protein>
<dbReference type="SMART" id="SM00028">
    <property type="entry name" value="TPR"/>
    <property type="match status" value="4"/>
</dbReference>
<evidence type="ECO:0000313" key="2">
    <source>
        <dbReference type="EMBL" id="RKS73939.1"/>
    </source>
</evidence>
<dbReference type="SUPFAM" id="SSF48452">
    <property type="entry name" value="TPR-like"/>
    <property type="match status" value="1"/>
</dbReference>
<dbReference type="Proteomes" id="UP000281955">
    <property type="component" value="Unassembled WGS sequence"/>
</dbReference>
<evidence type="ECO:0000256" key="1">
    <source>
        <dbReference type="PROSITE-ProRule" id="PRU00339"/>
    </source>
</evidence>
<dbReference type="OrthoDB" id="5477158at2"/>
<dbReference type="AlphaFoldDB" id="A0A420XP07"/>
<dbReference type="EMBL" id="RBWV01000012">
    <property type="protein sequence ID" value="RKS73939.1"/>
    <property type="molecule type" value="Genomic_DNA"/>
</dbReference>
<comment type="caution">
    <text evidence="2">The sequence shown here is derived from an EMBL/GenBank/DDBJ whole genome shotgun (WGS) entry which is preliminary data.</text>
</comment>
<evidence type="ECO:0000313" key="3">
    <source>
        <dbReference type="Proteomes" id="UP000281955"/>
    </source>
</evidence>
<dbReference type="InterPro" id="IPR019734">
    <property type="entry name" value="TPR_rpt"/>
</dbReference>
<reference evidence="2 3" key="1">
    <citation type="submission" date="2018-10" db="EMBL/GenBank/DDBJ databases">
        <title>Genomic Encyclopedia of Archaeal and Bacterial Type Strains, Phase II (KMG-II): from individual species to whole genera.</title>
        <authorList>
            <person name="Goeker M."/>
        </authorList>
    </citation>
    <scope>NUCLEOTIDE SEQUENCE [LARGE SCALE GENOMIC DNA]</scope>
    <source>
        <strain evidence="2 3">RP-AC37</strain>
    </source>
</reference>
<dbReference type="RefSeq" id="WP_121193727.1">
    <property type="nucleotide sequence ID" value="NZ_RBWV01000012.1"/>
</dbReference>
<dbReference type="InParanoid" id="A0A420XP07"/>
<name>A0A420XP07_9ACTN</name>
<dbReference type="PANTHER" id="PTHR12558">
    <property type="entry name" value="CELL DIVISION CYCLE 16,23,27"/>
    <property type="match status" value="1"/>
</dbReference>
<sequence length="435" mass="46225">MRRLIPVVAVVGLASALFLGAGIGWPSTRQSPPTVADSGVAGRASGDPASVIASLQAHLRAQPKDASSWAALGSEYVAQARVTSEPTYYPKAQEALETSLRVQPVDNVDASIGMAALTAARHDFTAALAWSRKALDISPTSPGALEVQVDALDELGRYDEALKAAHAADDVRPGVPTFTRLSYIAELHGDTREARRLMTLALENATLPDDKAFAHFHLGQLAKQDGDSRTAATEYAAALRAEPGYVPAMAYQAVLYGSSGQVSKAEALWQTVVDKMPIPEYLLAYGELLESQGRKAEAQDQYAVVAASAELARANGVDYDLEIAHYEADHGSPAEALRVAKAEWARRHSISSADALGWALHAAGRDREALPYLVQANRLGTKDSRVLYHLGMAQKGAGQRAAAVKTLRRALALDPTFSPLYAPAARRALTALGAT</sequence>
<dbReference type="PANTHER" id="PTHR12558:SF13">
    <property type="entry name" value="CELL DIVISION CYCLE PROTEIN 27 HOMOLOG"/>
    <property type="match status" value="1"/>
</dbReference>